<reference evidence="2" key="1">
    <citation type="submission" date="2020-10" db="EMBL/GenBank/DDBJ databases">
        <title>CRESS DNA virus dark matter in the feces of wild birds.</title>
        <authorList>
            <person name="Yang S."/>
            <person name="Zhang W."/>
        </authorList>
    </citation>
    <scope>NUCLEOTIDE SEQUENCE</scope>
    <source>
        <strain evidence="2">Trb101gen1</strain>
    </source>
</reference>
<feature type="region of interest" description="Disordered" evidence="1">
    <location>
        <begin position="1"/>
        <end position="23"/>
    </location>
</feature>
<evidence type="ECO:0000313" key="2">
    <source>
        <dbReference type="EMBL" id="QVW56455.1"/>
    </source>
</evidence>
<organism evidence="2">
    <name type="scientific">Emberiza tristrami Genomoviridae sp</name>
    <dbReference type="NCBI Taxonomy" id="2814951"/>
    <lineage>
        <taxon>Viruses</taxon>
        <taxon>Monodnaviria</taxon>
        <taxon>Shotokuvirae</taxon>
        <taxon>Cressdnaviricota</taxon>
        <taxon>Repensiviricetes</taxon>
        <taxon>Geplafuvirales</taxon>
        <taxon>Genomoviridae</taxon>
    </lineage>
</organism>
<evidence type="ECO:0000256" key="1">
    <source>
        <dbReference type="SAM" id="MobiDB-lite"/>
    </source>
</evidence>
<sequence>MRSSIAPHTNSLQRKGRAMTARRSSTRPYYIGLSEEYSITPTDNSMWFWRRVVFASKEDIGAPQGASTQMGTESAVNSAISTRPMRDLSGNNTSINYGQIYTDLVGDLFEGIYTTDWTNPLRAKVDRRLVTVLSDRLRTITSHNDVARPAIIKTYVPIKKTVEYQDEENGLNISSYPISVTSKPGIGNIYVVDFFACPRPAGGDTSTIAISSQSTLYWHEK</sequence>
<accession>A0A8E7L4L5</accession>
<feature type="compositionally biased region" description="Polar residues" evidence="1">
    <location>
        <begin position="1"/>
        <end position="13"/>
    </location>
</feature>
<proteinExistence type="predicted"/>
<protein>
    <submittedName>
        <fullName evidence="2">Capsid protein</fullName>
    </submittedName>
</protein>
<dbReference type="EMBL" id="MW182925">
    <property type="protein sequence ID" value="QVW56455.1"/>
    <property type="molecule type" value="Genomic_DNA"/>
</dbReference>
<name>A0A8E7L4L5_9VIRU</name>